<feature type="domain" description="Alanine racemase C-terminal" evidence="5">
    <location>
        <begin position="247"/>
        <end position="375"/>
    </location>
</feature>
<dbReference type="SUPFAM" id="SSF50621">
    <property type="entry name" value="Alanine racemase C-terminal domain-like"/>
    <property type="match status" value="1"/>
</dbReference>
<dbReference type="InterPro" id="IPR020622">
    <property type="entry name" value="Ala_racemase_pyridoxalP-BS"/>
</dbReference>
<dbReference type="PANTHER" id="PTHR30511">
    <property type="entry name" value="ALANINE RACEMASE"/>
    <property type="match status" value="1"/>
</dbReference>
<dbReference type="InterPro" id="IPR001608">
    <property type="entry name" value="Ala_racemase_N"/>
</dbReference>
<dbReference type="Gene3D" id="3.20.20.10">
    <property type="entry name" value="Alanine racemase"/>
    <property type="match status" value="1"/>
</dbReference>
<comment type="function">
    <text evidence="4">Catalyzes the interconversion of L-alanine and D-alanine. May also act on other amino acids.</text>
</comment>
<dbReference type="CDD" id="cd00430">
    <property type="entry name" value="PLPDE_III_AR"/>
    <property type="match status" value="1"/>
</dbReference>
<dbReference type="InterPro" id="IPR011079">
    <property type="entry name" value="Ala_racemase_C"/>
</dbReference>
<feature type="modified residue" description="N6-(pyridoxal phosphate)lysine" evidence="4">
    <location>
        <position position="38"/>
    </location>
</feature>
<comment type="caution">
    <text evidence="6">The sequence shown here is derived from an EMBL/GenBank/DDBJ whole genome shotgun (WGS) entry which is preliminary data.</text>
</comment>
<comment type="catalytic activity">
    <reaction evidence="4">
        <text>L-alanine = D-alanine</text>
        <dbReference type="Rhea" id="RHEA:20249"/>
        <dbReference type="ChEBI" id="CHEBI:57416"/>
        <dbReference type="ChEBI" id="CHEBI:57972"/>
        <dbReference type="EC" id="5.1.1.1"/>
    </reaction>
</comment>
<dbReference type="PRINTS" id="PR00992">
    <property type="entry name" value="ALARACEMASE"/>
</dbReference>
<dbReference type="NCBIfam" id="TIGR00492">
    <property type="entry name" value="alr"/>
    <property type="match status" value="1"/>
</dbReference>
<accession>A0ABT2SHK8</accession>
<dbReference type="SMART" id="SM01005">
    <property type="entry name" value="Ala_racemase_C"/>
    <property type="match status" value="1"/>
</dbReference>
<dbReference type="Pfam" id="PF00842">
    <property type="entry name" value="Ala_racemase_C"/>
    <property type="match status" value="1"/>
</dbReference>
<keyword evidence="7" id="KW-1185">Reference proteome</keyword>
<dbReference type="Gene3D" id="2.40.37.10">
    <property type="entry name" value="Lyase, Ornithine Decarboxylase, Chain A, domain 1"/>
    <property type="match status" value="1"/>
</dbReference>
<dbReference type="InterPro" id="IPR000821">
    <property type="entry name" value="Ala_racemase"/>
</dbReference>
<evidence type="ECO:0000256" key="4">
    <source>
        <dbReference type="HAMAP-Rule" id="MF_01201"/>
    </source>
</evidence>
<dbReference type="PANTHER" id="PTHR30511:SF0">
    <property type="entry name" value="ALANINE RACEMASE, CATABOLIC-RELATED"/>
    <property type="match status" value="1"/>
</dbReference>
<evidence type="ECO:0000256" key="3">
    <source>
        <dbReference type="ARBA" id="ARBA00023235"/>
    </source>
</evidence>
<dbReference type="InterPro" id="IPR009006">
    <property type="entry name" value="Ala_racemase/Decarboxylase_C"/>
</dbReference>
<dbReference type="PROSITE" id="PS00395">
    <property type="entry name" value="ALANINE_RACEMASE"/>
    <property type="match status" value="1"/>
</dbReference>
<keyword evidence="2 4" id="KW-0663">Pyridoxal phosphate</keyword>
<dbReference type="EMBL" id="JAOQKE010000001">
    <property type="protein sequence ID" value="MCU6723953.1"/>
    <property type="molecule type" value="Genomic_DNA"/>
</dbReference>
<comment type="pathway">
    <text evidence="4">Amino-acid biosynthesis; D-alanine biosynthesis; D-alanine from L-alanine: step 1/1.</text>
</comment>
<organism evidence="6 7">
    <name type="scientific">Muricoprocola aceti</name>
    <dbReference type="NCBI Taxonomy" id="2981772"/>
    <lineage>
        <taxon>Bacteria</taxon>
        <taxon>Bacillati</taxon>
        <taxon>Bacillota</taxon>
        <taxon>Clostridia</taxon>
        <taxon>Lachnospirales</taxon>
        <taxon>Lachnospiraceae</taxon>
        <taxon>Muricoprocola</taxon>
    </lineage>
</organism>
<keyword evidence="3 4" id="KW-0413">Isomerase</keyword>
<evidence type="ECO:0000256" key="2">
    <source>
        <dbReference type="ARBA" id="ARBA00022898"/>
    </source>
</evidence>
<dbReference type="Pfam" id="PF01168">
    <property type="entry name" value="Ala_racemase_N"/>
    <property type="match status" value="1"/>
</dbReference>
<name>A0ABT2SHK8_9FIRM</name>
<evidence type="ECO:0000259" key="5">
    <source>
        <dbReference type="SMART" id="SM01005"/>
    </source>
</evidence>
<evidence type="ECO:0000313" key="6">
    <source>
        <dbReference type="EMBL" id="MCU6723953.1"/>
    </source>
</evidence>
<reference evidence="6 7" key="1">
    <citation type="journal article" date="2021" name="ISME Commun">
        <title>Automated analysis of genomic sequences facilitates high-throughput and comprehensive description of bacteria.</title>
        <authorList>
            <person name="Hitch T.C.A."/>
        </authorList>
    </citation>
    <scope>NUCLEOTIDE SEQUENCE [LARGE SCALE GENOMIC DNA]</scope>
    <source>
        <strain evidence="6 7">Sanger_29</strain>
    </source>
</reference>
<protein>
    <recommendedName>
        <fullName evidence="4">Alanine racemase</fullName>
        <ecNumber evidence="4">5.1.1.1</ecNumber>
    </recommendedName>
</protein>
<dbReference type="InterPro" id="IPR029066">
    <property type="entry name" value="PLP-binding_barrel"/>
</dbReference>
<feature type="active site" description="Proton acceptor; specific for D-alanine" evidence="4">
    <location>
        <position position="38"/>
    </location>
</feature>
<dbReference type="EC" id="5.1.1.1" evidence="4"/>
<comment type="similarity">
    <text evidence="4">Belongs to the alanine racemase family.</text>
</comment>
<feature type="binding site" evidence="4">
    <location>
        <position position="316"/>
    </location>
    <ligand>
        <name>substrate</name>
    </ligand>
</feature>
<proteinExistence type="inferred from homology"/>
<evidence type="ECO:0000313" key="7">
    <source>
        <dbReference type="Proteomes" id="UP001652338"/>
    </source>
</evidence>
<dbReference type="SUPFAM" id="SSF51419">
    <property type="entry name" value="PLP-binding barrel"/>
    <property type="match status" value="1"/>
</dbReference>
<feature type="active site" description="Proton acceptor; specific for L-alanine" evidence="4">
    <location>
        <position position="268"/>
    </location>
</feature>
<dbReference type="GO" id="GO:0008784">
    <property type="term" value="F:alanine racemase activity"/>
    <property type="evidence" value="ECO:0007669"/>
    <property type="project" value="UniProtKB-EC"/>
</dbReference>
<dbReference type="RefSeq" id="WP_256296395.1">
    <property type="nucleotide sequence ID" value="NZ_JAOQKE010000001.1"/>
</dbReference>
<dbReference type="Proteomes" id="UP001652338">
    <property type="component" value="Unassembled WGS sequence"/>
</dbReference>
<dbReference type="HAMAP" id="MF_01201">
    <property type="entry name" value="Ala_racemase"/>
    <property type="match status" value="1"/>
</dbReference>
<feature type="binding site" evidence="4">
    <location>
        <position position="137"/>
    </location>
    <ligand>
        <name>substrate</name>
    </ligand>
</feature>
<sequence length="381" mass="43123">MNSYSRTYAAVDLDAVVFNFESMRKNIREDTSMIAVIKADAYGHGAVPVARLLESYSYIWGYAVATAEEALELREAGIHKPILILGYVFEDYYADLIENQVRFPVFDYATAKCLSDTAAKKNLTALIHLALDTGMTRIGLKDNEESVEEVLQISKLPNLQIEGMFTHFARADEKDKTCANRQFHRYLTFRDRLEEAGIQIPICHCSNSAGIIDMPYANLDVVRAGITIYGIYPSDEVDKPTVPLHPVMEWKARVSFVKEVEAGVEISYGGIYTTPKKMLVATIPVGYADGYPRMLSNRGCVLIHGRRAPILGRVCMDQFMVDVTDIPDVQRGTEVTLMGKDREEELRVEELSELCQRFPYEFVCDISRRVPRVYYRHGMPV</sequence>
<comment type="cofactor">
    <cofactor evidence="1 4">
        <name>pyridoxal 5'-phosphate</name>
        <dbReference type="ChEBI" id="CHEBI:597326"/>
    </cofactor>
</comment>
<evidence type="ECO:0000256" key="1">
    <source>
        <dbReference type="ARBA" id="ARBA00001933"/>
    </source>
</evidence>
<gene>
    <name evidence="6" type="primary">alr</name>
    <name evidence="6" type="ORF">OCV47_01050</name>
</gene>